<evidence type="ECO:0000313" key="3">
    <source>
        <dbReference type="Proteomes" id="UP000799424"/>
    </source>
</evidence>
<feature type="region of interest" description="Disordered" evidence="1">
    <location>
        <begin position="1"/>
        <end position="24"/>
    </location>
</feature>
<protein>
    <submittedName>
        <fullName evidence="2">Uncharacterized protein</fullName>
    </submittedName>
</protein>
<dbReference type="Proteomes" id="UP000799424">
    <property type="component" value="Unassembled WGS sequence"/>
</dbReference>
<keyword evidence="3" id="KW-1185">Reference proteome</keyword>
<dbReference type="EMBL" id="MU006219">
    <property type="protein sequence ID" value="KAF2830681.1"/>
    <property type="molecule type" value="Genomic_DNA"/>
</dbReference>
<name>A0A6A7ABJ6_9PLEO</name>
<evidence type="ECO:0000256" key="1">
    <source>
        <dbReference type="SAM" id="MobiDB-lite"/>
    </source>
</evidence>
<gene>
    <name evidence="2" type="ORF">CC86DRAFT_434578</name>
</gene>
<accession>A0A6A7ABJ6</accession>
<proteinExistence type="predicted"/>
<organism evidence="2 3">
    <name type="scientific">Ophiobolus disseminans</name>
    <dbReference type="NCBI Taxonomy" id="1469910"/>
    <lineage>
        <taxon>Eukaryota</taxon>
        <taxon>Fungi</taxon>
        <taxon>Dikarya</taxon>
        <taxon>Ascomycota</taxon>
        <taxon>Pezizomycotina</taxon>
        <taxon>Dothideomycetes</taxon>
        <taxon>Pleosporomycetidae</taxon>
        <taxon>Pleosporales</taxon>
        <taxon>Pleosporineae</taxon>
        <taxon>Phaeosphaeriaceae</taxon>
        <taxon>Ophiobolus</taxon>
    </lineage>
</organism>
<evidence type="ECO:0000313" key="2">
    <source>
        <dbReference type="EMBL" id="KAF2830681.1"/>
    </source>
</evidence>
<sequence>MHTFVPRPLGLASTNHTNDGTEPPIRQRRCAQVIWSSGHLDAVNPPSTWQHSLRTSRGQQRRVFAQTAGKLVLRALPGYCYAPIYPVSQSRPRMTATISLQSSHITLTGCWDATETSPANEALGGRDPAMAKYGPNVVMPMCYDATQMSAQVHQLTHLVLGVPWLRMV</sequence>
<dbReference type="AlphaFoldDB" id="A0A6A7ABJ6"/>
<reference evidence="2" key="1">
    <citation type="journal article" date="2020" name="Stud. Mycol.">
        <title>101 Dothideomycetes genomes: a test case for predicting lifestyles and emergence of pathogens.</title>
        <authorList>
            <person name="Haridas S."/>
            <person name="Albert R."/>
            <person name="Binder M."/>
            <person name="Bloem J."/>
            <person name="Labutti K."/>
            <person name="Salamov A."/>
            <person name="Andreopoulos B."/>
            <person name="Baker S."/>
            <person name="Barry K."/>
            <person name="Bills G."/>
            <person name="Bluhm B."/>
            <person name="Cannon C."/>
            <person name="Castanera R."/>
            <person name="Culley D."/>
            <person name="Daum C."/>
            <person name="Ezra D."/>
            <person name="Gonzalez J."/>
            <person name="Henrissat B."/>
            <person name="Kuo A."/>
            <person name="Liang C."/>
            <person name="Lipzen A."/>
            <person name="Lutzoni F."/>
            <person name="Magnuson J."/>
            <person name="Mondo S."/>
            <person name="Nolan M."/>
            <person name="Ohm R."/>
            <person name="Pangilinan J."/>
            <person name="Park H.-J."/>
            <person name="Ramirez L."/>
            <person name="Alfaro M."/>
            <person name="Sun H."/>
            <person name="Tritt A."/>
            <person name="Yoshinaga Y."/>
            <person name="Zwiers L.-H."/>
            <person name="Turgeon B."/>
            <person name="Goodwin S."/>
            <person name="Spatafora J."/>
            <person name="Crous P."/>
            <person name="Grigoriev I."/>
        </authorList>
    </citation>
    <scope>NUCLEOTIDE SEQUENCE</scope>
    <source>
        <strain evidence="2">CBS 113818</strain>
    </source>
</reference>